<evidence type="ECO:0000313" key="2">
    <source>
        <dbReference type="Proteomes" id="UP000618579"/>
    </source>
</evidence>
<dbReference type="Proteomes" id="UP000618579">
    <property type="component" value="Unassembled WGS sequence"/>
</dbReference>
<keyword evidence="2" id="KW-1185">Reference proteome</keyword>
<gene>
    <name evidence="1" type="ORF">GC097_07195</name>
</gene>
<accession>A0ABX1ZLP0</accession>
<proteinExistence type="predicted"/>
<dbReference type="RefSeq" id="WP_171682654.1">
    <property type="nucleotide sequence ID" value="NZ_WHNZ01000015.1"/>
</dbReference>
<reference evidence="1 2" key="1">
    <citation type="submission" date="2019-10" db="EMBL/GenBank/DDBJ databases">
        <title>Description of Paenibacillus pedi sp. nov.</title>
        <authorList>
            <person name="Carlier A."/>
            <person name="Qi S."/>
        </authorList>
    </citation>
    <scope>NUCLEOTIDE SEQUENCE [LARGE SCALE GENOMIC DNA]</scope>
    <source>
        <strain evidence="1 2">LMG 31457</strain>
    </source>
</reference>
<name>A0ABX1ZLP0_9BACL</name>
<protein>
    <submittedName>
        <fullName evidence="1">Uncharacterized protein</fullName>
    </submittedName>
</protein>
<dbReference type="EMBL" id="WHNZ01000015">
    <property type="protein sequence ID" value="NOU99796.1"/>
    <property type="molecule type" value="Genomic_DNA"/>
</dbReference>
<comment type="caution">
    <text evidence="1">The sequence shown here is derived from an EMBL/GenBank/DDBJ whole genome shotgun (WGS) entry which is preliminary data.</text>
</comment>
<organism evidence="1 2">
    <name type="scientific">Paenibacillus planticolens</name>
    <dbReference type="NCBI Taxonomy" id="2654976"/>
    <lineage>
        <taxon>Bacteria</taxon>
        <taxon>Bacillati</taxon>
        <taxon>Bacillota</taxon>
        <taxon>Bacilli</taxon>
        <taxon>Bacillales</taxon>
        <taxon>Paenibacillaceae</taxon>
        <taxon>Paenibacillus</taxon>
    </lineage>
</organism>
<evidence type="ECO:0000313" key="1">
    <source>
        <dbReference type="EMBL" id="NOU99796.1"/>
    </source>
</evidence>
<sequence>MKIIEVVSLLENYISVLELTQAPKKNIEAVRKIVRFFEKSEFDNLNALSNKLDQISSIKKKNNPKLKNVSFQDIQEYILDYKRSEPISNDVSVKIRDFINEYPRLNELVKISSDKLSEYLYSQNVESWTVEELKYILYYYFQIDARGKITRQALLEKITNYSLQTNHYKSIEKNFNKELSK</sequence>